<feature type="compositionally biased region" description="Polar residues" evidence="1">
    <location>
        <begin position="111"/>
        <end position="136"/>
    </location>
</feature>
<name>A0A1T4XTZ7_9BACT</name>
<feature type="region of interest" description="Disordered" evidence="1">
    <location>
        <begin position="104"/>
        <end position="145"/>
    </location>
</feature>
<accession>A0A1T4XTZ7</accession>
<dbReference type="Proteomes" id="UP000190027">
    <property type="component" value="Unassembled WGS sequence"/>
</dbReference>
<sequence>MSMMGVTDFIVAGPPGHTTAGPAGHITAGPPGEVRPAPAASVPVSPAGHVPIDTSQARVPINTTPGWTMGPATGGSGGGGGGGGGLATGSTMVSVALNAPATGGDNHFTPGGQTPVHQTTGGIYTPSGNVPISTTAGGHFTPGGNVRPTPGYFHFTPGGDVRPTPGFSHFTPGGNVPIGLGGSHFVPGGHVPIAPKLGIDPNMPPARVNPPRPGRVFPHQMSNFHGPRFVHTQNWPSDEFQHEVKVQAWEPLDSRSTWEPPEKMHFVLSTDLVDTGALLDLLDSSVPPDPTRPLVENRSFDFSEQVTHNHSNTFTDVDASSVHYNEEHLPTFLFEDNRSNTYVLAAPERQGGALFNSQG</sequence>
<dbReference type="STRING" id="1121449.SAMN02745704_02415"/>
<evidence type="ECO:0000256" key="1">
    <source>
        <dbReference type="SAM" id="MobiDB-lite"/>
    </source>
</evidence>
<gene>
    <name evidence="2" type="ORF">SAMN02745704_02415</name>
</gene>
<reference evidence="2 3" key="1">
    <citation type="submission" date="2017-02" db="EMBL/GenBank/DDBJ databases">
        <authorList>
            <person name="Peterson S.W."/>
        </authorList>
    </citation>
    <scope>NUCLEOTIDE SEQUENCE [LARGE SCALE GENOMIC DNA]</scope>
    <source>
        <strain evidence="2 3">DSM 16080</strain>
    </source>
</reference>
<dbReference type="OrthoDB" id="5460582at2"/>
<proteinExistence type="predicted"/>
<dbReference type="AlphaFoldDB" id="A0A1T4XTZ7"/>
<dbReference type="RefSeq" id="WP_078717961.1">
    <property type="nucleotide sequence ID" value="NZ_FUYC01000016.1"/>
</dbReference>
<protein>
    <submittedName>
        <fullName evidence="2">Uncharacterized protein</fullName>
    </submittedName>
</protein>
<dbReference type="EMBL" id="FUYC01000016">
    <property type="protein sequence ID" value="SKA92531.1"/>
    <property type="molecule type" value="Genomic_DNA"/>
</dbReference>
<evidence type="ECO:0000313" key="3">
    <source>
        <dbReference type="Proteomes" id="UP000190027"/>
    </source>
</evidence>
<keyword evidence="3" id="KW-1185">Reference proteome</keyword>
<evidence type="ECO:0000313" key="2">
    <source>
        <dbReference type="EMBL" id="SKA92531.1"/>
    </source>
</evidence>
<organism evidence="2 3">
    <name type="scientific">Paucidesulfovibrio gracilis DSM 16080</name>
    <dbReference type="NCBI Taxonomy" id="1121449"/>
    <lineage>
        <taxon>Bacteria</taxon>
        <taxon>Pseudomonadati</taxon>
        <taxon>Thermodesulfobacteriota</taxon>
        <taxon>Desulfovibrionia</taxon>
        <taxon>Desulfovibrionales</taxon>
        <taxon>Desulfovibrionaceae</taxon>
        <taxon>Paucidesulfovibrio</taxon>
    </lineage>
</organism>